<dbReference type="EMBL" id="JAVYJV010000017">
    <property type="protein sequence ID" value="KAK4349301.1"/>
    <property type="molecule type" value="Genomic_DNA"/>
</dbReference>
<feature type="region of interest" description="Disordered" evidence="1">
    <location>
        <begin position="231"/>
        <end position="259"/>
    </location>
</feature>
<evidence type="ECO:0000256" key="1">
    <source>
        <dbReference type="SAM" id="MobiDB-lite"/>
    </source>
</evidence>
<dbReference type="AlphaFoldDB" id="A0AAE1V3T9"/>
<keyword evidence="3" id="KW-1185">Reference proteome</keyword>
<organism evidence="2 3">
    <name type="scientific">Anisodus tanguticus</name>
    <dbReference type="NCBI Taxonomy" id="243964"/>
    <lineage>
        <taxon>Eukaryota</taxon>
        <taxon>Viridiplantae</taxon>
        <taxon>Streptophyta</taxon>
        <taxon>Embryophyta</taxon>
        <taxon>Tracheophyta</taxon>
        <taxon>Spermatophyta</taxon>
        <taxon>Magnoliopsida</taxon>
        <taxon>eudicotyledons</taxon>
        <taxon>Gunneridae</taxon>
        <taxon>Pentapetalae</taxon>
        <taxon>asterids</taxon>
        <taxon>lamiids</taxon>
        <taxon>Solanales</taxon>
        <taxon>Solanaceae</taxon>
        <taxon>Solanoideae</taxon>
        <taxon>Hyoscyameae</taxon>
        <taxon>Anisodus</taxon>
    </lineage>
</organism>
<accession>A0AAE1V3T9</accession>
<proteinExistence type="predicted"/>
<protein>
    <submittedName>
        <fullName evidence="2">Uncharacterized protein</fullName>
    </submittedName>
</protein>
<gene>
    <name evidence="2" type="ORF">RND71_032056</name>
</gene>
<sequence length="259" mass="28427">MPVKKDQFPSETSTNGHGKQAEVEFQNKADRSKAVVGASQVVLGQPSTQVLKDGVFGEFWQQLRASNVDKTKVTPRDVVDVSPTDSGKKLIVDLKFENSSNEDDNASGNWTVIAHKKSVGSRTGSQASRNLVEEDEYITSPPRSKLGPQEPVFVPSCKENPSMAVTVNAINNSKKSLAITTKDMRLLAKSHEQRGLSPTTACDIDLGDDMFKWDDEDDMLDICFDKMVKDGNLSPSQERSESNKIKKKTHGGNIVGMVR</sequence>
<feature type="compositionally biased region" description="Basic and acidic residues" evidence="1">
    <location>
        <begin position="19"/>
        <end position="30"/>
    </location>
</feature>
<evidence type="ECO:0000313" key="2">
    <source>
        <dbReference type="EMBL" id="KAK4349301.1"/>
    </source>
</evidence>
<evidence type="ECO:0000313" key="3">
    <source>
        <dbReference type="Proteomes" id="UP001291623"/>
    </source>
</evidence>
<reference evidence="2" key="1">
    <citation type="submission" date="2023-12" db="EMBL/GenBank/DDBJ databases">
        <title>Genome assembly of Anisodus tanguticus.</title>
        <authorList>
            <person name="Wang Y.-J."/>
        </authorList>
    </citation>
    <scope>NUCLEOTIDE SEQUENCE</scope>
    <source>
        <strain evidence="2">KB-2021</strain>
        <tissue evidence="2">Leaf</tissue>
    </source>
</reference>
<dbReference type="Proteomes" id="UP001291623">
    <property type="component" value="Unassembled WGS sequence"/>
</dbReference>
<comment type="caution">
    <text evidence="2">The sequence shown here is derived from an EMBL/GenBank/DDBJ whole genome shotgun (WGS) entry which is preliminary data.</text>
</comment>
<feature type="region of interest" description="Disordered" evidence="1">
    <location>
        <begin position="1"/>
        <end position="30"/>
    </location>
</feature>
<name>A0AAE1V3T9_9SOLA</name>